<feature type="compositionally biased region" description="Pro residues" evidence="3">
    <location>
        <begin position="125"/>
        <end position="138"/>
    </location>
</feature>
<keyword evidence="4" id="KW-0472">Membrane</keyword>
<keyword evidence="4" id="KW-0812">Transmembrane</keyword>
<keyword evidence="4" id="KW-1133">Transmembrane helix</keyword>
<evidence type="ECO:0000256" key="4">
    <source>
        <dbReference type="SAM" id="Phobius"/>
    </source>
</evidence>
<dbReference type="EMBL" id="FNON01000001">
    <property type="protein sequence ID" value="SDW58664.1"/>
    <property type="molecule type" value="Genomic_DNA"/>
</dbReference>
<reference evidence="6 7" key="1">
    <citation type="submission" date="2016-10" db="EMBL/GenBank/DDBJ databases">
        <authorList>
            <person name="de Groot N.N."/>
        </authorList>
    </citation>
    <scope>NUCLEOTIDE SEQUENCE [LARGE SCALE GENOMIC DNA]</scope>
    <source>
        <strain evidence="6 7">CPCC 202699</strain>
    </source>
</reference>
<dbReference type="Proteomes" id="UP000199515">
    <property type="component" value="Unassembled WGS sequence"/>
</dbReference>
<name>A0A1H2USX3_9PSEU</name>
<feature type="region of interest" description="Disordered" evidence="3">
    <location>
        <begin position="125"/>
        <end position="146"/>
    </location>
</feature>
<dbReference type="Pfam" id="PF13490">
    <property type="entry name" value="zf-HC2"/>
    <property type="match status" value="1"/>
</dbReference>
<proteinExistence type="predicted"/>
<evidence type="ECO:0000259" key="5">
    <source>
        <dbReference type="Pfam" id="PF13490"/>
    </source>
</evidence>
<feature type="transmembrane region" description="Helical" evidence="4">
    <location>
        <begin position="89"/>
        <end position="109"/>
    </location>
</feature>
<dbReference type="STRING" id="589385.SAMN05421504_101974"/>
<evidence type="ECO:0000256" key="3">
    <source>
        <dbReference type="SAM" id="MobiDB-lite"/>
    </source>
</evidence>
<keyword evidence="7" id="KW-1185">Reference proteome</keyword>
<dbReference type="InterPro" id="IPR041916">
    <property type="entry name" value="Anti_sigma_zinc_sf"/>
</dbReference>
<keyword evidence="1" id="KW-0805">Transcription regulation</keyword>
<dbReference type="RefSeq" id="WP_091287030.1">
    <property type="nucleotide sequence ID" value="NZ_FNON01000001.1"/>
</dbReference>
<keyword evidence="6" id="KW-0862">Zinc</keyword>
<evidence type="ECO:0000313" key="6">
    <source>
        <dbReference type="EMBL" id="SDW58664.1"/>
    </source>
</evidence>
<gene>
    <name evidence="6" type="ORF">SAMN05421504_101974</name>
</gene>
<sequence>MGGTTHTDVAAYVLGLLSEKENAAFEEHLLDCPNCQLDLLELHHLPDVLDRVKATWPRPPVPEPAPRVLGALLEEAAATRRKRRRSRQLAVAAAVALIIAGPVVTLTFFTPSSVDGTTLVAPIESPPAAPSSAKPPAPGSGSSSFGWSDAGSAVGAEVVVQGREWGSTVDLELRGIVGPKRCQLLAIARSGGAPWVVTTWTVPVKGYGVDGSPDPLRVTGSTALSPGEIERFEIRGENGQLLASIST</sequence>
<evidence type="ECO:0000256" key="1">
    <source>
        <dbReference type="ARBA" id="ARBA00023015"/>
    </source>
</evidence>
<evidence type="ECO:0000256" key="2">
    <source>
        <dbReference type="ARBA" id="ARBA00023163"/>
    </source>
</evidence>
<keyword evidence="6" id="KW-0863">Zinc-finger</keyword>
<dbReference type="GO" id="GO:0008270">
    <property type="term" value="F:zinc ion binding"/>
    <property type="evidence" value="ECO:0007669"/>
    <property type="project" value="UniProtKB-KW"/>
</dbReference>
<evidence type="ECO:0000313" key="7">
    <source>
        <dbReference type="Proteomes" id="UP000199515"/>
    </source>
</evidence>
<dbReference type="Gene3D" id="1.10.10.1320">
    <property type="entry name" value="Anti-sigma factor, zinc-finger domain"/>
    <property type="match status" value="1"/>
</dbReference>
<protein>
    <submittedName>
        <fullName evidence="6">Putative zinc-finger</fullName>
    </submittedName>
</protein>
<keyword evidence="2" id="KW-0804">Transcription</keyword>
<dbReference type="AlphaFoldDB" id="A0A1H2USX3"/>
<dbReference type="InterPro" id="IPR027383">
    <property type="entry name" value="Znf_put"/>
</dbReference>
<dbReference type="OrthoDB" id="5185837at2"/>
<accession>A0A1H2USX3</accession>
<keyword evidence="6" id="KW-0479">Metal-binding</keyword>
<organism evidence="6 7">
    <name type="scientific">Amycolatopsis xylanica</name>
    <dbReference type="NCBI Taxonomy" id="589385"/>
    <lineage>
        <taxon>Bacteria</taxon>
        <taxon>Bacillati</taxon>
        <taxon>Actinomycetota</taxon>
        <taxon>Actinomycetes</taxon>
        <taxon>Pseudonocardiales</taxon>
        <taxon>Pseudonocardiaceae</taxon>
        <taxon>Amycolatopsis</taxon>
    </lineage>
</organism>
<feature type="domain" description="Putative zinc-finger" evidence="5">
    <location>
        <begin position="9"/>
        <end position="36"/>
    </location>
</feature>